<dbReference type="Gene3D" id="2.10.10.20">
    <property type="entry name" value="Carbohydrate-binding module superfamily 5/12"/>
    <property type="match status" value="2"/>
</dbReference>
<evidence type="ECO:0000256" key="9">
    <source>
        <dbReference type="SAM" id="SignalP"/>
    </source>
</evidence>
<feature type="compositionally biased region" description="Gly residues" evidence="8">
    <location>
        <begin position="937"/>
        <end position="950"/>
    </location>
</feature>
<dbReference type="Pfam" id="PF14600">
    <property type="entry name" value="CBM_5_12_2"/>
    <property type="match status" value="1"/>
</dbReference>
<evidence type="ECO:0000313" key="11">
    <source>
        <dbReference type="EMBL" id="EKE75696.1"/>
    </source>
</evidence>
<dbReference type="Gene3D" id="3.10.50.10">
    <property type="match status" value="1"/>
</dbReference>
<dbReference type="GO" id="GO:0006032">
    <property type="term" value="P:chitin catabolic process"/>
    <property type="evidence" value="ECO:0007669"/>
    <property type="project" value="UniProtKB-KW"/>
</dbReference>
<evidence type="ECO:0000256" key="7">
    <source>
        <dbReference type="RuleBase" id="RU000489"/>
    </source>
</evidence>
<dbReference type="Pfam" id="PF06483">
    <property type="entry name" value="ChiC"/>
    <property type="match status" value="1"/>
</dbReference>
<dbReference type="CDD" id="cd12204">
    <property type="entry name" value="CBD_like"/>
    <property type="match status" value="1"/>
</dbReference>
<dbReference type="Proteomes" id="UP000006755">
    <property type="component" value="Unassembled WGS sequence"/>
</dbReference>
<dbReference type="InterPro" id="IPR001223">
    <property type="entry name" value="Glyco_hydro18_cat"/>
</dbReference>
<feature type="domain" description="GH18" evidence="10">
    <location>
        <begin position="304"/>
        <end position="767"/>
    </location>
</feature>
<dbReference type="eggNOG" id="COG3979">
    <property type="taxonomic scope" value="Bacteria"/>
</dbReference>
<evidence type="ECO:0000256" key="4">
    <source>
        <dbReference type="ARBA" id="ARBA00023277"/>
    </source>
</evidence>
<evidence type="ECO:0000256" key="3">
    <source>
        <dbReference type="ARBA" id="ARBA00023024"/>
    </source>
</evidence>
<keyword evidence="6" id="KW-0624">Polysaccharide degradation</keyword>
<dbReference type="PROSITE" id="PS51910">
    <property type="entry name" value="GH18_2"/>
    <property type="match status" value="1"/>
</dbReference>
<dbReference type="EMBL" id="AMRI01000007">
    <property type="protein sequence ID" value="EKE75696.1"/>
    <property type="molecule type" value="Genomic_DNA"/>
</dbReference>
<dbReference type="InterPro" id="IPR011583">
    <property type="entry name" value="Chitinase_II/V-like_cat"/>
</dbReference>
<dbReference type="InterPro" id="IPR050314">
    <property type="entry name" value="Glycosyl_Hydrlase_18"/>
</dbReference>
<dbReference type="InterPro" id="IPR036573">
    <property type="entry name" value="CBM_sf_5/12"/>
</dbReference>
<dbReference type="GO" id="GO:0004553">
    <property type="term" value="F:hydrolase activity, hydrolyzing O-glycosyl compounds"/>
    <property type="evidence" value="ECO:0007669"/>
    <property type="project" value="InterPro"/>
</dbReference>
<protein>
    <submittedName>
        <fullName evidence="11">Chitinase</fullName>
    </submittedName>
</protein>
<dbReference type="CDD" id="cd12214">
    <property type="entry name" value="ChiA1_BD"/>
    <property type="match status" value="1"/>
</dbReference>
<dbReference type="InterPro" id="IPR001579">
    <property type="entry name" value="Glyco_hydro_18_chit_AS"/>
</dbReference>
<dbReference type="GO" id="GO:0005576">
    <property type="term" value="C:extracellular region"/>
    <property type="evidence" value="ECO:0007669"/>
    <property type="project" value="InterPro"/>
</dbReference>
<dbReference type="InterPro" id="IPR017853">
    <property type="entry name" value="GH"/>
</dbReference>
<dbReference type="RefSeq" id="WP_008483693.1">
    <property type="nucleotide sequence ID" value="NZ_AMRI01000007.1"/>
</dbReference>
<dbReference type="STRING" id="745411.B3C1_06438"/>
<dbReference type="SUPFAM" id="SSF54556">
    <property type="entry name" value="Chitinase insertion domain"/>
    <property type="match status" value="1"/>
</dbReference>
<evidence type="ECO:0000256" key="1">
    <source>
        <dbReference type="ARBA" id="ARBA00009121"/>
    </source>
</evidence>
<dbReference type="GO" id="GO:0008061">
    <property type="term" value="F:chitin binding"/>
    <property type="evidence" value="ECO:0007669"/>
    <property type="project" value="InterPro"/>
</dbReference>
<organism evidence="11 12">
    <name type="scientific">Gallaecimonas xiamenensis 3-C-1</name>
    <dbReference type="NCBI Taxonomy" id="745411"/>
    <lineage>
        <taxon>Bacteria</taxon>
        <taxon>Pseudomonadati</taxon>
        <taxon>Pseudomonadota</taxon>
        <taxon>Gammaproteobacteria</taxon>
        <taxon>Enterobacterales</taxon>
        <taxon>Gallaecimonadaceae</taxon>
        <taxon>Gallaecimonas</taxon>
    </lineage>
</organism>
<keyword evidence="2 7" id="KW-0378">Hydrolase</keyword>
<comment type="similarity">
    <text evidence="1">Belongs to the glycosyl hydrolase 18 family. Chitinase class II subfamily.</text>
</comment>
<dbReference type="InterPro" id="IPR032798">
    <property type="entry name" value="CBM_5_12_2"/>
</dbReference>
<keyword evidence="9" id="KW-0732">Signal</keyword>
<evidence type="ECO:0000256" key="6">
    <source>
        <dbReference type="ARBA" id="ARBA00023326"/>
    </source>
</evidence>
<dbReference type="Pfam" id="PF00704">
    <property type="entry name" value="Glyco_hydro_18"/>
    <property type="match status" value="1"/>
</dbReference>
<keyword evidence="5 7" id="KW-0326">Glycosidase</keyword>
<dbReference type="PANTHER" id="PTHR11177:SF308">
    <property type="entry name" value="CHITINASE A"/>
    <property type="match status" value="1"/>
</dbReference>
<evidence type="ECO:0000256" key="2">
    <source>
        <dbReference type="ARBA" id="ARBA00022801"/>
    </source>
</evidence>
<dbReference type="GO" id="GO:0030246">
    <property type="term" value="F:carbohydrate binding"/>
    <property type="evidence" value="ECO:0007669"/>
    <property type="project" value="InterPro"/>
</dbReference>
<dbReference type="AlphaFoldDB" id="K2IZ09"/>
<dbReference type="PATRIC" id="fig|745411.4.peg.1278"/>
<dbReference type="PROSITE" id="PS01095">
    <property type="entry name" value="GH18_1"/>
    <property type="match status" value="1"/>
</dbReference>
<dbReference type="eggNOG" id="COG3325">
    <property type="taxonomic scope" value="Bacteria"/>
</dbReference>
<dbReference type="GO" id="GO:0000272">
    <property type="term" value="P:polysaccharide catabolic process"/>
    <property type="evidence" value="ECO:0007669"/>
    <property type="project" value="UniProtKB-KW"/>
</dbReference>
<feature type="region of interest" description="Disordered" evidence="8">
    <location>
        <begin position="937"/>
        <end position="957"/>
    </location>
</feature>
<evidence type="ECO:0000313" key="12">
    <source>
        <dbReference type="Proteomes" id="UP000006755"/>
    </source>
</evidence>
<dbReference type="Gene3D" id="3.20.20.80">
    <property type="entry name" value="Glycosidases"/>
    <property type="match status" value="1"/>
</dbReference>
<dbReference type="PANTHER" id="PTHR11177">
    <property type="entry name" value="CHITINASE"/>
    <property type="match status" value="1"/>
</dbReference>
<evidence type="ECO:0000259" key="10">
    <source>
        <dbReference type="PROSITE" id="PS51910"/>
    </source>
</evidence>
<proteinExistence type="inferred from homology"/>
<dbReference type="CDD" id="cd06548">
    <property type="entry name" value="GH18_chitinase"/>
    <property type="match status" value="1"/>
</dbReference>
<gene>
    <name evidence="11" type="ORF">B3C1_06438</name>
</gene>
<dbReference type="Pfam" id="PF17957">
    <property type="entry name" value="Big_7"/>
    <property type="match status" value="2"/>
</dbReference>
<sequence>MQNHHPLAAMALLAALASAPGLAASYPAYQEGQSYSAGDIVSNGGSLYQCREWPYSGWCSGSAYHYAPGTGASWQDAWTLYQDGGSTDPGLTLASPADGATIEQGSTLAIVAGFDGPAPALLRILVDGTLLGEVSAAPWQLSWPAASLGSHSIRLEAVDDSGVVLAETSATVMVTAPQPPEAPQVSIQSPAAGANLTLGQQAWVSAQVSDANDDVDSVSLYLDGALVATDTSAPWQLAFTPSALGQAQLQLKATDSQGLEGQSAVVAVQVVEATPPPTGGNLSCDITQIYKADGQECMGDDHGRRVIGYFTSWRTGKNGLPAFLVPDIPWSKVTHINYAFAGIDEQSYQLRVDDAATNMTWPGVAGAEMDPAYSYSGHFNLLNKFKKQYPDVKTLISVGGWADTGGFYPMTTKADCSVNNSGIETFADSAVAFIRQYGFDGVDIDYEYPTSMKDAGNPNDFALSNACRSTLFANYVVLMKKLRDKLDAAGSSDGRRYMLTIASPASAYLLRGMENFQVTQYLDYVNLMSYDFHGAWNHFVGHNAALFDNNQDAELAYWGVYNQAQFGGIGYLNAAWGAHYFRGALAAGKINIGVPYYTRGWQSVTGGDHGLGGKAALPNQSDCQPGTGTGTVGCGYGAEGIDNIWHDEDLQGSEIGGGTMPLWHALNLLHAQELGIDTMPSYGSLFGLDPAKAADVITGQYVRYYDNVAKAPWLWNEQKKVFLSTEDEQSMAAKLDYVVQRGLGGVMFWEMAGDYAFDAAKNEYGPGDTLTTLAYNRFANAAPANLAQNDLAAPAAQLDLALALSGFKDGDANYPINPTLTLTNHSSQTLPGGAKVSFLVPTSTSDTISDQSGMGLAVTQSGGNDNSEGISNEQDFHQVALTLPAWQTLAPGASVDVALVYYLPAAGVPSGVRIEVAGQTLGLKADFPVLPEAVLGGGNDGGDGDGGTGSGDCAAQGVDPASYPAYPNWPQLDWAGNPDHANQGDRMTHSATVWQAKWWTQATPGSSDWTQVCSY</sequence>
<reference evidence="11 12" key="1">
    <citation type="journal article" date="2012" name="J. Bacteriol.">
        <title>Genome Sequence of Gallaecimonas xiamenensis Type Strain 3-C-1.</title>
        <authorList>
            <person name="Lai Q."/>
            <person name="Wang L."/>
            <person name="Wang W."/>
            <person name="Shao Z."/>
        </authorList>
    </citation>
    <scope>NUCLEOTIDE SEQUENCE [LARGE SCALE GENOMIC DNA]</scope>
    <source>
        <strain evidence="11 12">3-C-1</strain>
    </source>
</reference>
<dbReference type="InterPro" id="IPR029070">
    <property type="entry name" value="Chitinase_insertion_sf"/>
</dbReference>
<keyword evidence="4" id="KW-0119">Carbohydrate metabolism</keyword>
<comment type="caution">
    <text evidence="11">The sequence shown here is derived from an EMBL/GenBank/DDBJ whole genome shotgun (WGS) entry which is preliminary data.</text>
</comment>
<keyword evidence="3" id="KW-0146">Chitin degradation</keyword>
<dbReference type="Gene3D" id="2.60.40.10">
    <property type="entry name" value="Immunoglobulins"/>
    <property type="match status" value="2"/>
</dbReference>
<accession>K2IZ09</accession>
<feature type="chain" id="PRO_5003861132" evidence="9">
    <location>
        <begin position="24"/>
        <end position="1015"/>
    </location>
</feature>
<evidence type="ECO:0000256" key="5">
    <source>
        <dbReference type="ARBA" id="ARBA00023295"/>
    </source>
</evidence>
<dbReference type="OrthoDB" id="1153097at2"/>
<feature type="signal peptide" evidence="9">
    <location>
        <begin position="1"/>
        <end position="23"/>
    </location>
</feature>
<dbReference type="SUPFAM" id="SSF51445">
    <property type="entry name" value="(Trans)glycosidases"/>
    <property type="match status" value="1"/>
</dbReference>
<dbReference type="SMART" id="SM00636">
    <property type="entry name" value="Glyco_18"/>
    <property type="match status" value="1"/>
</dbReference>
<dbReference type="SUPFAM" id="SSF51055">
    <property type="entry name" value="Carbohydrate binding domain"/>
    <property type="match status" value="1"/>
</dbReference>
<keyword evidence="12" id="KW-1185">Reference proteome</keyword>
<dbReference type="SMART" id="SM00495">
    <property type="entry name" value="ChtBD3"/>
    <property type="match status" value="2"/>
</dbReference>
<dbReference type="InterPro" id="IPR013783">
    <property type="entry name" value="Ig-like_fold"/>
</dbReference>
<evidence type="ECO:0000256" key="8">
    <source>
        <dbReference type="SAM" id="MobiDB-lite"/>
    </source>
</evidence>
<dbReference type="InterPro" id="IPR009470">
    <property type="entry name" value="Chi_C"/>
</dbReference>
<name>K2IZ09_9GAMM</name>
<dbReference type="InterPro" id="IPR003610">
    <property type="entry name" value="CBM5/12"/>
</dbReference>